<evidence type="ECO:0000313" key="3">
    <source>
        <dbReference type="EMBL" id="MET3574243.1"/>
    </source>
</evidence>
<sequence length="309" mass="35231">MKEHPNRIFDKGLYDDVLKKAKKRSNRRTVIISLTITFIAFLSLATLLFFAYQNMKNSMEDYSEFRLTESKIQGANINHDKITISYGIESAITQEQYIKNIAGLPFTWYNEQTLYKIYDNPTTIMDSSITSTDGIQHYRNGQRVINFRYPTAGVANDDRELLKNLPANAKVEVALSFKKAMKVEELADYFPNAQWGWVADPKMEERVEEELTSVTSTEERKRIGYMIGDYAYGFKLDKDVNKSSTHFIKALKKLEKQNHQTATSILSKTTTPEDLEISGVVVTGSASELSSLNHMDLIQFVSVGVIIPY</sequence>
<dbReference type="Pfam" id="PF13791">
    <property type="entry name" value="Sigma_reg_C"/>
    <property type="match status" value="1"/>
</dbReference>
<dbReference type="Proteomes" id="UP001549099">
    <property type="component" value="Unassembled WGS sequence"/>
</dbReference>
<evidence type="ECO:0000313" key="4">
    <source>
        <dbReference type="Proteomes" id="UP001549099"/>
    </source>
</evidence>
<evidence type="ECO:0000256" key="1">
    <source>
        <dbReference type="SAM" id="Phobius"/>
    </source>
</evidence>
<name>A0ABV2G7G9_9BACL</name>
<feature type="transmembrane region" description="Helical" evidence="1">
    <location>
        <begin position="29"/>
        <end position="52"/>
    </location>
</feature>
<keyword evidence="1" id="KW-0472">Membrane</keyword>
<keyword evidence="1" id="KW-0812">Transmembrane</keyword>
<evidence type="ECO:0000259" key="2">
    <source>
        <dbReference type="Pfam" id="PF13791"/>
    </source>
</evidence>
<organism evidence="3 4">
    <name type="scientific">Bhargavaea ullalensis</name>
    <dbReference type="NCBI Taxonomy" id="1265685"/>
    <lineage>
        <taxon>Bacteria</taxon>
        <taxon>Bacillati</taxon>
        <taxon>Bacillota</taxon>
        <taxon>Bacilli</taxon>
        <taxon>Bacillales</taxon>
        <taxon>Caryophanaceae</taxon>
        <taxon>Bhargavaea</taxon>
    </lineage>
</organism>
<protein>
    <recommendedName>
        <fullName evidence="2">Sigma factor regulator C-terminal domain-containing protein</fullName>
    </recommendedName>
</protein>
<dbReference type="InterPro" id="IPR025672">
    <property type="entry name" value="Sigma_reg_C_dom"/>
</dbReference>
<dbReference type="RefSeq" id="WP_354194259.1">
    <property type="nucleotide sequence ID" value="NZ_JBEPLW010000001.1"/>
</dbReference>
<keyword evidence="1" id="KW-1133">Transmembrane helix</keyword>
<feature type="domain" description="Sigma factor regulator C-terminal" evidence="2">
    <location>
        <begin position="162"/>
        <end position="304"/>
    </location>
</feature>
<comment type="caution">
    <text evidence="3">The sequence shown here is derived from an EMBL/GenBank/DDBJ whole genome shotgun (WGS) entry which is preliminary data.</text>
</comment>
<proteinExistence type="predicted"/>
<dbReference type="EMBL" id="JBEPLW010000001">
    <property type="protein sequence ID" value="MET3574243.1"/>
    <property type="molecule type" value="Genomic_DNA"/>
</dbReference>
<gene>
    <name evidence="3" type="ORF">ABID49_000119</name>
</gene>
<reference evidence="3 4" key="1">
    <citation type="submission" date="2024-06" db="EMBL/GenBank/DDBJ databases">
        <title>Genomic Encyclopedia of Type Strains, Phase IV (KMG-IV): sequencing the most valuable type-strain genomes for metagenomic binning, comparative biology and taxonomic classification.</title>
        <authorList>
            <person name="Goeker M."/>
        </authorList>
    </citation>
    <scope>NUCLEOTIDE SEQUENCE [LARGE SCALE GENOMIC DNA]</scope>
    <source>
        <strain evidence="3 4">DSM 26128</strain>
    </source>
</reference>
<accession>A0ABV2G7G9</accession>
<keyword evidence="4" id="KW-1185">Reference proteome</keyword>